<evidence type="ECO:0000256" key="2">
    <source>
        <dbReference type="ARBA" id="ARBA00008779"/>
    </source>
</evidence>
<feature type="region of interest" description="Disordered" evidence="7">
    <location>
        <begin position="447"/>
        <end position="472"/>
    </location>
</feature>
<evidence type="ECO:0000313" key="10">
    <source>
        <dbReference type="EMBL" id="TWU47027.1"/>
    </source>
</evidence>
<gene>
    <name evidence="10" type="primary">betC_27</name>
    <name evidence="10" type="ORF">Poly59_60010</name>
</gene>
<proteinExistence type="inferred from homology"/>
<organism evidence="10 11">
    <name type="scientific">Rubripirellula reticaptiva</name>
    <dbReference type="NCBI Taxonomy" id="2528013"/>
    <lineage>
        <taxon>Bacteria</taxon>
        <taxon>Pseudomonadati</taxon>
        <taxon>Planctomycetota</taxon>
        <taxon>Planctomycetia</taxon>
        <taxon>Pirellulales</taxon>
        <taxon>Pirellulaceae</taxon>
        <taxon>Rubripirellula</taxon>
    </lineage>
</organism>
<evidence type="ECO:0000256" key="1">
    <source>
        <dbReference type="ARBA" id="ARBA00001913"/>
    </source>
</evidence>
<dbReference type="CDD" id="cd16030">
    <property type="entry name" value="iduronate-2-sulfatase"/>
    <property type="match status" value="1"/>
</dbReference>
<dbReference type="Pfam" id="PF00884">
    <property type="entry name" value="Sulfatase"/>
    <property type="match status" value="1"/>
</dbReference>
<dbReference type="GO" id="GO:0005737">
    <property type="term" value="C:cytoplasm"/>
    <property type="evidence" value="ECO:0007669"/>
    <property type="project" value="TreeGrafter"/>
</dbReference>
<dbReference type="PANTHER" id="PTHR45953:SF1">
    <property type="entry name" value="IDURONATE 2-SULFATASE"/>
    <property type="match status" value="1"/>
</dbReference>
<comment type="cofactor">
    <cofactor evidence="1">
        <name>Ca(2+)</name>
        <dbReference type="ChEBI" id="CHEBI:29108"/>
    </cofactor>
</comment>
<dbReference type="GO" id="GO:0004423">
    <property type="term" value="F:iduronate-2-sulfatase activity"/>
    <property type="evidence" value="ECO:0007669"/>
    <property type="project" value="InterPro"/>
</dbReference>
<evidence type="ECO:0000313" key="11">
    <source>
        <dbReference type="Proteomes" id="UP000317977"/>
    </source>
</evidence>
<keyword evidence="6" id="KW-0106">Calcium</keyword>
<comment type="similarity">
    <text evidence="2">Belongs to the sulfatase family.</text>
</comment>
<sequence precursor="true">MLKKTFVRASTIAFIALAICSHEVRAEDGPDTNRPNVLFIAVDDLNHWVGYMGRNSQAKTPNLDRLAARGVAFHQAHCAVPACNPARAALMSGLRPWNTACYLNANPWKQHIDEGLGLSKQFMNAGYHVAGSGKIYHSDSYYESEWSEYMPRGGVSATGKGVGKDEGFHEPLVHDLVDEDISDYHIVDWCVEQMNQPHDKPLFLACGLHKPHLPFAVPRKYYDMFPIDEIELPPHREDDLDDLSPAGIKMAGANGDHARFLKSGRWKDAIQSYLATVAYLDMNIGRLIDGLDKSPIAENTIIVLWGDHGWSFGEKQHWRKFALWEEETRAPLIWIAPGVTQPATRCDETVDFMTIYPTLCELTGIPIPDHVEGKSIAMMLRDPQVARPSVAITTHGYKNHAVRSKDWRYIRYADGSEELYDHRIDPYEWTNVVDSPDHLQILKLHRDQLPQKDRQPTKPAKSTLSGGKKKKK</sequence>
<evidence type="ECO:0000256" key="8">
    <source>
        <dbReference type="SAM" id="SignalP"/>
    </source>
</evidence>
<evidence type="ECO:0000256" key="4">
    <source>
        <dbReference type="ARBA" id="ARBA00022729"/>
    </source>
</evidence>
<accession>A0A5C6EG73</accession>
<feature type="compositionally biased region" description="Basic and acidic residues" evidence="7">
    <location>
        <begin position="447"/>
        <end position="456"/>
    </location>
</feature>
<evidence type="ECO:0000256" key="6">
    <source>
        <dbReference type="ARBA" id="ARBA00022837"/>
    </source>
</evidence>
<protein>
    <submittedName>
        <fullName evidence="10">Choline-sulfatase</fullName>
        <ecNumber evidence="10">3.1.6.6</ecNumber>
    </submittedName>
</protein>
<dbReference type="EC" id="3.1.6.6" evidence="10"/>
<dbReference type="SUPFAM" id="SSF53649">
    <property type="entry name" value="Alkaline phosphatase-like"/>
    <property type="match status" value="1"/>
</dbReference>
<dbReference type="InterPro" id="IPR000917">
    <property type="entry name" value="Sulfatase_N"/>
</dbReference>
<feature type="domain" description="Sulfatase N-terminal" evidence="9">
    <location>
        <begin position="35"/>
        <end position="365"/>
    </location>
</feature>
<evidence type="ECO:0000256" key="3">
    <source>
        <dbReference type="ARBA" id="ARBA00022723"/>
    </source>
</evidence>
<name>A0A5C6EG73_9BACT</name>
<keyword evidence="4 8" id="KW-0732">Signal</keyword>
<dbReference type="GO" id="GO:0046872">
    <property type="term" value="F:metal ion binding"/>
    <property type="evidence" value="ECO:0007669"/>
    <property type="project" value="UniProtKB-KW"/>
</dbReference>
<dbReference type="PANTHER" id="PTHR45953">
    <property type="entry name" value="IDURONATE 2-SULFATASE"/>
    <property type="match status" value="1"/>
</dbReference>
<keyword evidence="5 10" id="KW-0378">Hydrolase</keyword>
<dbReference type="Gene3D" id="3.40.720.10">
    <property type="entry name" value="Alkaline Phosphatase, subunit A"/>
    <property type="match status" value="1"/>
</dbReference>
<feature type="signal peptide" evidence="8">
    <location>
        <begin position="1"/>
        <end position="26"/>
    </location>
</feature>
<dbReference type="AlphaFoldDB" id="A0A5C6EG73"/>
<keyword evidence="11" id="KW-1185">Reference proteome</keyword>
<evidence type="ECO:0000256" key="5">
    <source>
        <dbReference type="ARBA" id="ARBA00022801"/>
    </source>
</evidence>
<dbReference type="EMBL" id="SJPX01000006">
    <property type="protein sequence ID" value="TWU47027.1"/>
    <property type="molecule type" value="Genomic_DNA"/>
</dbReference>
<keyword evidence="3" id="KW-0479">Metal-binding</keyword>
<evidence type="ECO:0000256" key="7">
    <source>
        <dbReference type="SAM" id="MobiDB-lite"/>
    </source>
</evidence>
<dbReference type="InterPro" id="IPR017850">
    <property type="entry name" value="Alkaline_phosphatase_core_sf"/>
</dbReference>
<dbReference type="RefSeq" id="WP_146537434.1">
    <property type="nucleotide sequence ID" value="NZ_SJPX01000006.1"/>
</dbReference>
<comment type="caution">
    <text evidence="10">The sequence shown here is derived from an EMBL/GenBank/DDBJ whole genome shotgun (WGS) entry which is preliminary data.</text>
</comment>
<dbReference type="Proteomes" id="UP000317977">
    <property type="component" value="Unassembled WGS sequence"/>
</dbReference>
<dbReference type="GO" id="GO:0047753">
    <property type="term" value="F:choline-sulfatase activity"/>
    <property type="evidence" value="ECO:0007669"/>
    <property type="project" value="UniProtKB-EC"/>
</dbReference>
<reference evidence="10 11" key="1">
    <citation type="submission" date="2019-02" db="EMBL/GenBank/DDBJ databases">
        <title>Deep-cultivation of Planctomycetes and their phenomic and genomic characterization uncovers novel biology.</title>
        <authorList>
            <person name="Wiegand S."/>
            <person name="Jogler M."/>
            <person name="Boedeker C."/>
            <person name="Pinto D."/>
            <person name="Vollmers J."/>
            <person name="Rivas-Marin E."/>
            <person name="Kohn T."/>
            <person name="Peeters S.H."/>
            <person name="Heuer A."/>
            <person name="Rast P."/>
            <person name="Oberbeckmann S."/>
            <person name="Bunk B."/>
            <person name="Jeske O."/>
            <person name="Meyerdierks A."/>
            <person name="Storesund J.E."/>
            <person name="Kallscheuer N."/>
            <person name="Luecker S."/>
            <person name="Lage O.M."/>
            <person name="Pohl T."/>
            <person name="Merkel B.J."/>
            <person name="Hornburger P."/>
            <person name="Mueller R.-W."/>
            <person name="Bruemmer F."/>
            <person name="Labrenz M."/>
            <person name="Spormann A.M."/>
            <person name="Op Den Camp H."/>
            <person name="Overmann J."/>
            <person name="Amann R."/>
            <person name="Jetten M.S.M."/>
            <person name="Mascher T."/>
            <person name="Medema M.H."/>
            <person name="Devos D.P."/>
            <person name="Kaster A.-K."/>
            <person name="Ovreas L."/>
            <person name="Rohde M."/>
            <person name="Galperin M.Y."/>
            <person name="Jogler C."/>
        </authorList>
    </citation>
    <scope>NUCLEOTIDE SEQUENCE [LARGE SCALE GENOMIC DNA]</scope>
    <source>
        <strain evidence="10 11">Poly59</strain>
    </source>
</reference>
<evidence type="ECO:0000259" key="9">
    <source>
        <dbReference type="Pfam" id="PF00884"/>
    </source>
</evidence>
<dbReference type="InterPro" id="IPR035874">
    <property type="entry name" value="IDS"/>
</dbReference>
<dbReference type="OrthoDB" id="236884at2"/>
<feature type="chain" id="PRO_5022947804" evidence="8">
    <location>
        <begin position="27"/>
        <end position="472"/>
    </location>
</feature>